<keyword evidence="3" id="KW-1185">Reference proteome</keyword>
<proteinExistence type="predicted"/>
<sequence length="180" mass="19999">MLEVCVEQAANTRKDEGPYSVYRSATYARRCALVERMCCICGSDRRGAHVENTTTTTTTTIRLGFGRCRGTLPRARPRYNNICALGISFACRALTRAPRRVAQEEGEYVTKPSMRAGEADRLLAKLRAFMFAQGPQAPLVGACSGARLPYHRRAAPPGSEATAASNSKQEQEQQQRQRRW</sequence>
<evidence type="ECO:0000313" key="3">
    <source>
        <dbReference type="Proteomes" id="UP000007755"/>
    </source>
</evidence>
<dbReference type="AlphaFoldDB" id="F4W9C3"/>
<dbReference type="EMBL" id="GL888002">
    <property type="protein sequence ID" value="EGI69305.1"/>
    <property type="molecule type" value="Genomic_DNA"/>
</dbReference>
<protein>
    <submittedName>
        <fullName evidence="2">Uncharacterized protein</fullName>
    </submittedName>
</protein>
<name>F4W9C3_ACREC</name>
<organism evidence="3">
    <name type="scientific">Acromyrmex echinatior</name>
    <name type="common">Panamanian leafcutter ant</name>
    <name type="synonym">Acromyrmex octospinosus echinatior</name>
    <dbReference type="NCBI Taxonomy" id="103372"/>
    <lineage>
        <taxon>Eukaryota</taxon>
        <taxon>Metazoa</taxon>
        <taxon>Ecdysozoa</taxon>
        <taxon>Arthropoda</taxon>
        <taxon>Hexapoda</taxon>
        <taxon>Insecta</taxon>
        <taxon>Pterygota</taxon>
        <taxon>Neoptera</taxon>
        <taxon>Endopterygota</taxon>
        <taxon>Hymenoptera</taxon>
        <taxon>Apocrita</taxon>
        <taxon>Aculeata</taxon>
        <taxon>Formicoidea</taxon>
        <taxon>Formicidae</taxon>
        <taxon>Myrmicinae</taxon>
        <taxon>Acromyrmex</taxon>
    </lineage>
</organism>
<evidence type="ECO:0000256" key="1">
    <source>
        <dbReference type="SAM" id="MobiDB-lite"/>
    </source>
</evidence>
<dbReference type="Proteomes" id="UP000007755">
    <property type="component" value="Unassembled WGS sequence"/>
</dbReference>
<feature type="compositionally biased region" description="Basic and acidic residues" evidence="1">
    <location>
        <begin position="169"/>
        <end position="180"/>
    </location>
</feature>
<accession>F4W9C3</accession>
<feature type="region of interest" description="Disordered" evidence="1">
    <location>
        <begin position="150"/>
        <end position="180"/>
    </location>
</feature>
<evidence type="ECO:0000313" key="2">
    <source>
        <dbReference type="EMBL" id="EGI69305.1"/>
    </source>
</evidence>
<gene>
    <name evidence="2" type="ORF">G5I_02071</name>
</gene>
<dbReference type="InParanoid" id="F4W9C3"/>
<reference evidence="2" key="1">
    <citation type="submission" date="2011-02" db="EMBL/GenBank/DDBJ databases">
        <title>The genome of the leaf-cutting ant Acromyrmex echinatior suggests key adaptations to social evolution and fungus farming.</title>
        <authorList>
            <person name="Nygaard S."/>
            <person name="Zhang G."/>
        </authorList>
    </citation>
    <scope>NUCLEOTIDE SEQUENCE</scope>
</reference>